<accession>A0ABV6LGI5</accession>
<protein>
    <recommendedName>
        <fullName evidence="4">PAS domain-containing protein</fullName>
    </recommendedName>
</protein>
<name>A0ABV6LGI5_9SPHI</name>
<gene>
    <name evidence="2" type="ORF">ACFFGT_30465</name>
</gene>
<keyword evidence="3" id="KW-1185">Reference proteome</keyword>
<dbReference type="EMBL" id="JBHLTS010000079">
    <property type="protein sequence ID" value="MFC0518577.1"/>
    <property type="molecule type" value="Genomic_DNA"/>
</dbReference>
<reference evidence="2 3" key="1">
    <citation type="submission" date="2024-09" db="EMBL/GenBank/DDBJ databases">
        <authorList>
            <person name="Sun Q."/>
            <person name="Mori K."/>
        </authorList>
    </citation>
    <scope>NUCLEOTIDE SEQUENCE [LARGE SCALE GENOMIC DNA]</scope>
    <source>
        <strain evidence="2 3">NCAIM B.02415</strain>
    </source>
</reference>
<proteinExistence type="predicted"/>
<evidence type="ECO:0000313" key="3">
    <source>
        <dbReference type="Proteomes" id="UP001589828"/>
    </source>
</evidence>
<dbReference type="RefSeq" id="WP_377026292.1">
    <property type="nucleotide sequence ID" value="NZ_JBHLTS010000079.1"/>
</dbReference>
<evidence type="ECO:0000313" key="2">
    <source>
        <dbReference type="EMBL" id="MFC0518577.1"/>
    </source>
</evidence>
<evidence type="ECO:0000256" key="1">
    <source>
        <dbReference type="SAM" id="Phobius"/>
    </source>
</evidence>
<evidence type="ECO:0008006" key="4">
    <source>
        <dbReference type="Google" id="ProtNLM"/>
    </source>
</evidence>
<organism evidence="2 3">
    <name type="scientific">Mucilaginibacter angelicae</name>
    <dbReference type="NCBI Taxonomy" id="869718"/>
    <lineage>
        <taxon>Bacteria</taxon>
        <taxon>Pseudomonadati</taxon>
        <taxon>Bacteroidota</taxon>
        <taxon>Sphingobacteriia</taxon>
        <taxon>Sphingobacteriales</taxon>
        <taxon>Sphingobacteriaceae</taxon>
        <taxon>Mucilaginibacter</taxon>
    </lineage>
</organism>
<keyword evidence="1" id="KW-1133">Transmembrane helix</keyword>
<keyword evidence="1" id="KW-0472">Membrane</keyword>
<feature type="transmembrane region" description="Helical" evidence="1">
    <location>
        <begin position="20"/>
        <end position="40"/>
    </location>
</feature>
<keyword evidence="1" id="KW-0812">Transmembrane</keyword>
<comment type="caution">
    <text evidence="2">The sequence shown here is derived from an EMBL/GenBank/DDBJ whole genome shotgun (WGS) entry which is preliminary data.</text>
</comment>
<dbReference type="Proteomes" id="UP001589828">
    <property type="component" value="Unassembled WGS sequence"/>
</dbReference>
<sequence>MTVLIQLNTPILNYFSVGSIWQNISFYVTILCLLYINIFLTRRKKNYKLHPAVDMPGEKAEPIQPVADTLNETGPNTNPTLNNEIATLKKELLALGEELELSYIKSDRLNNQLSEMLDCLELTIAYDHNLWDWSLDFNSREVTLSEYGLRIRGFPENTKPTLDEAVIVVDPRHRQAVMDAIEKSFKTGADFSMTYLINPLDGSRPKEIKAIGKVQYNEHGTPVKLYGTFALTYSELLIKK</sequence>
<dbReference type="Gene3D" id="3.30.450.20">
    <property type="entry name" value="PAS domain"/>
    <property type="match status" value="1"/>
</dbReference>